<sequence>MHALEIPRNAERERHKKRYVNSPYCFAQQKNRSRIEFHGETIHTDDGLLQPHLSLPHTKNGPLAEMVTELRALVLGLTVSKAYGTAVNSTIQKKQAVFHPLLDIPMNNIYTKILSSLACDVMASDLGYPQLYILGRLPVRYTTSESSALRRAT</sequence>
<gene>
    <name evidence="1" type="ORF">BO95DRAFT_428801</name>
</gene>
<keyword evidence="2" id="KW-1185">Reference proteome</keyword>
<proteinExistence type="predicted"/>
<reference evidence="1" key="1">
    <citation type="submission" date="2018-02" db="EMBL/GenBank/DDBJ databases">
        <title>The genomes of Aspergillus section Nigri reveals drivers in fungal speciation.</title>
        <authorList>
            <consortium name="DOE Joint Genome Institute"/>
            <person name="Vesth T.C."/>
            <person name="Nybo J."/>
            <person name="Theobald S."/>
            <person name="Brandl J."/>
            <person name="Frisvad J.C."/>
            <person name="Nielsen K.F."/>
            <person name="Lyhne E.K."/>
            <person name="Kogle M.E."/>
            <person name="Kuo A."/>
            <person name="Riley R."/>
            <person name="Clum A."/>
            <person name="Nolan M."/>
            <person name="Lipzen A."/>
            <person name="Salamov A."/>
            <person name="Henrissat B."/>
            <person name="Wiebenga A."/>
            <person name="De vries R.P."/>
            <person name="Grigoriev I.V."/>
            <person name="Mortensen U.H."/>
            <person name="Andersen M.R."/>
            <person name="Baker S.E."/>
        </authorList>
    </citation>
    <scope>NUCLEOTIDE SEQUENCE</scope>
    <source>
        <strain evidence="1">CBS 621.78</strain>
    </source>
</reference>
<evidence type="ECO:0000313" key="2">
    <source>
        <dbReference type="Proteomes" id="UP000249057"/>
    </source>
</evidence>
<evidence type="ECO:0000313" key="1">
    <source>
        <dbReference type="EMBL" id="RAH48981.1"/>
    </source>
</evidence>
<protein>
    <submittedName>
        <fullName evidence="1">Uncharacterized protein</fullName>
    </submittedName>
</protein>
<accession>A0ACD1GIB0</accession>
<organism evidence="1 2">
    <name type="scientific">Aspergillus brunneoviolaceus CBS 621.78</name>
    <dbReference type="NCBI Taxonomy" id="1450534"/>
    <lineage>
        <taxon>Eukaryota</taxon>
        <taxon>Fungi</taxon>
        <taxon>Dikarya</taxon>
        <taxon>Ascomycota</taxon>
        <taxon>Pezizomycotina</taxon>
        <taxon>Eurotiomycetes</taxon>
        <taxon>Eurotiomycetidae</taxon>
        <taxon>Eurotiales</taxon>
        <taxon>Aspergillaceae</taxon>
        <taxon>Aspergillus</taxon>
        <taxon>Aspergillus subgen. Circumdati</taxon>
    </lineage>
</organism>
<dbReference type="Proteomes" id="UP000249057">
    <property type="component" value="Unassembled WGS sequence"/>
</dbReference>
<dbReference type="EMBL" id="KZ825320">
    <property type="protein sequence ID" value="RAH48981.1"/>
    <property type="molecule type" value="Genomic_DNA"/>
</dbReference>
<name>A0ACD1GIB0_9EURO</name>